<dbReference type="RefSeq" id="WP_268046628.1">
    <property type="nucleotide sequence ID" value="NZ_CP104064.1"/>
</dbReference>
<feature type="transmembrane region" description="Helical" evidence="1">
    <location>
        <begin position="37"/>
        <end position="55"/>
    </location>
</feature>
<feature type="transmembrane region" description="Helical" evidence="1">
    <location>
        <begin position="6"/>
        <end position="25"/>
    </location>
</feature>
<keyword evidence="1" id="KW-1133">Transmembrane helix</keyword>
<dbReference type="InterPro" id="IPR014245">
    <property type="entry name" value="Spore_III_AF"/>
</dbReference>
<gene>
    <name evidence="2" type="primary">spoIIIAF</name>
    <name evidence="2" type="ORF">NZD86_11215</name>
</gene>
<name>A0ABY6Z7X5_9BACL</name>
<keyword evidence="1" id="KW-0812">Transmembrane</keyword>
<organism evidence="2 3">
    <name type="scientific">Alicyclobacillus dauci</name>
    <dbReference type="NCBI Taxonomy" id="1475485"/>
    <lineage>
        <taxon>Bacteria</taxon>
        <taxon>Bacillati</taxon>
        <taxon>Bacillota</taxon>
        <taxon>Bacilli</taxon>
        <taxon>Bacillales</taxon>
        <taxon>Alicyclobacillaceae</taxon>
        <taxon>Alicyclobacillus</taxon>
    </lineage>
</organism>
<dbReference type="Pfam" id="PF09581">
    <property type="entry name" value="Spore_III_AF"/>
    <property type="match status" value="1"/>
</dbReference>
<evidence type="ECO:0000313" key="2">
    <source>
        <dbReference type="EMBL" id="WAH39000.1"/>
    </source>
</evidence>
<reference evidence="2" key="1">
    <citation type="submission" date="2022-08" db="EMBL/GenBank/DDBJ databases">
        <title>Alicyclobacillus dauci DSM2870, complete genome.</title>
        <authorList>
            <person name="Wang Q."/>
            <person name="Cai R."/>
            <person name="Wang Z."/>
        </authorList>
    </citation>
    <scope>NUCLEOTIDE SEQUENCE</scope>
    <source>
        <strain evidence="2">DSM 28700</strain>
    </source>
</reference>
<evidence type="ECO:0000313" key="3">
    <source>
        <dbReference type="Proteomes" id="UP001164803"/>
    </source>
</evidence>
<keyword evidence="1" id="KW-0472">Membrane</keyword>
<dbReference type="NCBIfam" id="TIGR02896">
    <property type="entry name" value="spore_III_AF"/>
    <property type="match status" value="1"/>
</dbReference>
<keyword evidence="3" id="KW-1185">Reference proteome</keyword>
<accession>A0ABY6Z7X5</accession>
<sequence>MMLLGQWLKHLVLIVLISIIADLLLPTKSMQKYVRAVLGIAIIAAMIQPITPLFHRDWADQIANTAAQELLTGTQRGGVSSGGQIDQSTLSTYESQIEKQETHQADTILADATEMALPGDLRAHVVKLTIQNANQPDKLQAVVETDTTDVSVRSAIVKQIAGELHVSGQQVTIRMSGGE</sequence>
<dbReference type="Proteomes" id="UP001164803">
    <property type="component" value="Chromosome"/>
</dbReference>
<dbReference type="EMBL" id="CP104064">
    <property type="protein sequence ID" value="WAH39000.1"/>
    <property type="molecule type" value="Genomic_DNA"/>
</dbReference>
<evidence type="ECO:0000256" key="1">
    <source>
        <dbReference type="SAM" id="Phobius"/>
    </source>
</evidence>
<protein>
    <submittedName>
        <fullName evidence="2">Stage III sporulation protein AF</fullName>
    </submittedName>
</protein>
<proteinExistence type="predicted"/>